<comment type="caution">
    <text evidence="1">The sequence shown here is derived from an EMBL/GenBank/DDBJ whole genome shotgun (WGS) entry which is preliminary data.</text>
</comment>
<dbReference type="Proteomes" id="UP000295260">
    <property type="component" value="Unassembled WGS sequence"/>
</dbReference>
<accession>A0A4R6QFT5</accession>
<organism evidence="1 2">
    <name type="scientific">Flavobacterium dankookense</name>
    <dbReference type="NCBI Taxonomy" id="706186"/>
    <lineage>
        <taxon>Bacteria</taxon>
        <taxon>Pseudomonadati</taxon>
        <taxon>Bacteroidota</taxon>
        <taxon>Flavobacteriia</taxon>
        <taxon>Flavobacteriales</taxon>
        <taxon>Flavobacteriaceae</taxon>
        <taxon>Flavobacterium</taxon>
    </lineage>
</organism>
<gene>
    <name evidence="1" type="ORF">BC748_0488</name>
</gene>
<evidence type="ECO:0000313" key="1">
    <source>
        <dbReference type="EMBL" id="TDP60886.1"/>
    </source>
</evidence>
<evidence type="ECO:0008006" key="3">
    <source>
        <dbReference type="Google" id="ProtNLM"/>
    </source>
</evidence>
<dbReference type="OrthoDB" id="675330at2"/>
<evidence type="ECO:0000313" key="2">
    <source>
        <dbReference type="Proteomes" id="UP000295260"/>
    </source>
</evidence>
<dbReference type="EMBL" id="SNXR01000011">
    <property type="protein sequence ID" value="TDP60886.1"/>
    <property type="molecule type" value="Genomic_DNA"/>
</dbReference>
<protein>
    <recommendedName>
        <fullName evidence="3">LTXXQ motif family protein</fullName>
    </recommendedName>
</protein>
<reference evidence="1 2" key="1">
    <citation type="submission" date="2019-03" db="EMBL/GenBank/DDBJ databases">
        <title>Genomic Encyclopedia of Archaeal and Bacterial Type Strains, Phase II (KMG-II): from individual species to whole genera.</title>
        <authorList>
            <person name="Goeker M."/>
        </authorList>
    </citation>
    <scope>NUCLEOTIDE SEQUENCE [LARGE SCALE GENOMIC DNA]</scope>
    <source>
        <strain evidence="1 2">DSM 25687</strain>
    </source>
</reference>
<dbReference type="AlphaFoldDB" id="A0A4R6QFT5"/>
<dbReference type="RefSeq" id="WP_133531847.1">
    <property type="nucleotide sequence ID" value="NZ_SNXR01000011.1"/>
</dbReference>
<proteinExistence type="predicted"/>
<keyword evidence="2" id="KW-1185">Reference proteome</keyword>
<name>A0A4R6QFT5_9FLAO</name>
<sequence length="152" mass="17786">MNIKSLLAFILLITTTLSFSQNGRLLKQKKEQVKSIKVAYITNELNLTPDEATKFWPLYNEFEEKQNQIRREKLKAHLNRIDDTDFDNLSEKEATTLLAQMESSEDELHLLRKKFVANLKNVLPATKILKLKKAEDGFNKKLLQQIREKRGR</sequence>